<gene>
    <name evidence="4" type="primary">LOC106820580</name>
</gene>
<name>A0ABM1F802_PRICU</name>
<evidence type="ECO:0000259" key="2">
    <source>
        <dbReference type="Pfam" id="PF00501"/>
    </source>
</evidence>
<evidence type="ECO:0000313" key="4">
    <source>
        <dbReference type="RefSeq" id="XP_014680573.1"/>
    </source>
</evidence>
<dbReference type="PROSITE" id="PS00455">
    <property type="entry name" value="AMP_BINDING"/>
    <property type="match status" value="1"/>
</dbReference>
<evidence type="ECO:0000256" key="1">
    <source>
        <dbReference type="ARBA" id="ARBA00013275"/>
    </source>
</evidence>
<dbReference type="GeneID" id="106820580"/>
<dbReference type="PRINTS" id="PR00154">
    <property type="entry name" value="AMPBINDING"/>
</dbReference>
<organism evidence="3 4">
    <name type="scientific">Priapulus caudatus</name>
    <name type="common">Priapulid worm</name>
    <dbReference type="NCBI Taxonomy" id="37621"/>
    <lineage>
        <taxon>Eukaryota</taxon>
        <taxon>Metazoa</taxon>
        <taxon>Ecdysozoa</taxon>
        <taxon>Scalidophora</taxon>
        <taxon>Priapulida</taxon>
        <taxon>Priapulimorpha</taxon>
        <taxon>Priapulimorphida</taxon>
        <taxon>Priapulidae</taxon>
        <taxon>Priapulus</taxon>
    </lineage>
</organism>
<feature type="non-terminal residue" evidence="4">
    <location>
        <position position="1"/>
    </location>
</feature>
<dbReference type="Proteomes" id="UP000695022">
    <property type="component" value="Unplaced"/>
</dbReference>
<dbReference type="InterPro" id="IPR000873">
    <property type="entry name" value="AMP-dep_synth/lig_dom"/>
</dbReference>
<dbReference type="SUPFAM" id="SSF56801">
    <property type="entry name" value="Acetyl-CoA synthetase-like"/>
    <property type="match status" value="1"/>
</dbReference>
<dbReference type="Pfam" id="PF00501">
    <property type="entry name" value="AMP-binding"/>
    <property type="match status" value="1"/>
</dbReference>
<dbReference type="RefSeq" id="XP_014680573.1">
    <property type="nucleotide sequence ID" value="XM_014825087.1"/>
</dbReference>
<feature type="non-terminal residue" evidence="4">
    <location>
        <position position="139"/>
    </location>
</feature>
<protein>
    <recommendedName>
        <fullName evidence="1">acetate--CoA ligase</fullName>
        <ecNumber evidence="1">6.2.1.1</ecNumber>
    </recommendedName>
</protein>
<feature type="domain" description="AMP-dependent synthetase/ligase" evidence="2">
    <location>
        <begin position="1"/>
        <end position="132"/>
    </location>
</feature>
<dbReference type="InterPro" id="IPR042099">
    <property type="entry name" value="ANL_N_sf"/>
</dbReference>
<dbReference type="PANTHER" id="PTHR24095">
    <property type="entry name" value="ACETYL-COENZYME A SYNTHETASE"/>
    <property type="match status" value="1"/>
</dbReference>
<reference evidence="4" key="1">
    <citation type="submission" date="2025-08" db="UniProtKB">
        <authorList>
            <consortium name="RefSeq"/>
        </authorList>
    </citation>
    <scope>IDENTIFICATION</scope>
</reference>
<keyword evidence="3" id="KW-1185">Reference proteome</keyword>
<dbReference type="InterPro" id="IPR020845">
    <property type="entry name" value="AMP-binding_CS"/>
</dbReference>
<dbReference type="PANTHER" id="PTHR24095:SF14">
    <property type="entry name" value="ACETYL-COENZYME A SYNTHETASE 1"/>
    <property type="match status" value="1"/>
</dbReference>
<accession>A0ABM1F802</accession>
<dbReference type="EC" id="6.2.1.1" evidence="1"/>
<proteinExistence type="predicted"/>
<evidence type="ECO:0000313" key="3">
    <source>
        <dbReference type="Proteomes" id="UP000695022"/>
    </source>
</evidence>
<sequence>IGAIHSVVFGGFSADSLRDRIEDTGAVMLITADGGTRGGKIVGLKEAADSALSNGCASINNVIVLKRSAHDINMQDGRDTWWSDVVAGQDKICEPEWVNAEDPLFLLYTSGSTGKPKGIQHSSAGYLLNAITTNLWVFD</sequence>
<dbReference type="Gene3D" id="3.40.50.12780">
    <property type="entry name" value="N-terminal domain of ligase-like"/>
    <property type="match status" value="1"/>
</dbReference>
<dbReference type="InterPro" id="IPR020459">
    <property type="entry name" value="AMP-binding"/>
</dbReference>